<accession>A0ABV7AJU1</accession>
<comment type="similarity">
    <text evidence="1">Belongs to the bactofilin family.</text>
</comment>
<reference evidence="4" key="1">
    <citation type="journal article" date="2019" name="Int. J. Syst. Evol. Microbiol.">
        <title>The Global Catalogue of Microorganisms (GCM) 10K type strain sequencing project: providing services to taxonomists for standard genome sequencing and annotation.</title>
        <authorList>
            <consortium name="The Broad Institute Genomics Platform"/>
            <consortium name="The Broad Institute Genome Sequencing Center for Infectious Disease"/>
            <person name="Wu L."/>
            <person name="Ma J."/>
        </authorList>
    </citation>
    <scope>NUCLEOTIDE SEQUENCE [LARGE SCALE GENOMIC DNA]</scope>
    <source>
        <strain evidence="4">KCTC 62192</strain>
    </source>
</reference>
<evidence type="ECO:0000313" key="3">
    <source>
        <dbReference type="EMBL" id="MFC2969213.1"/>
    </source>
</evidence>
<gene>
    <name evidence="3" type="ORF">ACFOES_13995</name>
</gene>
<feature type="region of interest" description="Disordered" evidence="2">
    <location>
        <begin position="1"/>
        <end position="25"/>
    </location>
</feature>
<keyword evidence="4" id="KW-1185">Reference proteome</keyword>
<evidence type="ECO:0000256" key="1">
    <source>
        <dbReference type="ARBA" id="ARBA00044755"/>
    </source>
</evidence>
<evidence type="ECO:0000313" key="4">
    <source>
        <dbReference type="Proteomes" id="UP001595443"/>
    </source>
</evidence>
<comment type="caution">
    <text evidence="3">The sequence shown here is derived from an EMBL/GenBank/DDBJ whole genome shotgun (WGS) entry which is preliminary data.</text>
</comment>
<dbReference type="RefSeq" id="WP_377833919.1">
    <property type="nucleotide sequence ID" value="NZ_JBHRSK010000010.1"/>
</dbReference>
<name>A0ABV7AJU1_9RHOB</name>
<protein>
    <submittedName>
        <fullName evidence="3">Polymer-forming cytoskeletal protein</fullName>
    </submittedName>
</protein>
<dbReference type="EMBL" id="JBHRSK010000010">
    <property type="protein sequence ID" value="MFC2969213.1"/>
    <property type="molecule type" value="Genomic_DNA"/>
</dbReference>
<dbReference type="InterPro" id="IPR007607">
    <property type="entry name" value="BacA/B"/>
</dbReference>
<feature type="compositionally biased region" description="Polar residues" evidence="2">
    <location>
        <begin position="1"/>
        <end position="11"/>
    </location>
</feature>
<sequence length="121" mass="12518">MLTKSGETTSHGTEDGGRGRSRLSQDLQITGNLKSSGTIEVLGEVKGDIEAGKLVIGSDGTVTGKVRAETVEVMGTLDGSASCVGFTLRSTARATAQVTYESLVIENGARIEGKFKLGKKG</sequence>
<organism evidence="3 4">
    <name type="scientific">Acidimangrovimonas pyrenivorans</name>
    <dbReference type="NCBI Taxonomy" id="2030798"/>
    <lineage>
        <taxon>Bacteria</taxon>
        <taxon>Pseudomonadati</taxon>
        <taxon>Pseudomonadota</taxon>
        <taxon>Alphaproteobacteria</taxon>
        <taxon>Rhodobacterales</taxon>
        <taxon>Paracoccaceae</taxon>
        <taxon>Acidimangrovimonas</taxon>
    </lineage>
</organism>
<evidence type="ECO:0000256" key="2">
    <source>
        <dbReference type="SAM" id="MobiDB-lite"/>
    </source>
</evidence>
<proteinExistence type="inferred from homology"/>
<dbReference type="Proteomes" id="UP001595443">
    <property type="component" value="Unassembled WGS sequence"/>
</dbReference>
<dbReference type="PANTHER" id="PTHR35024">
    <property type="entry name" value="HYPOTHETICAL CYTOSOLIC PROTEIN"/>
    <property type="match status" value="1"/>
</dbReference>
<dbReference type="Pfam" id="PF04519">
    <property type="entry name" value="Bactofilin"/>
    <property type="match status" value="1"/>
</dbReference>
<dbReference type="PANTHER" id="PTHR35024:SF4">
    <property type="entry name" value="POLYMER-FORMING CYTOSKELETAL PROTEIN"/>
    <property type="match status" value="1"/>
</dbReference>